<dbReference type="PROSITE" id="PS00107">
    <property type="entry name" value="PROTEIN_KINASE_ATP"/>
    <property type="match status" value="1"/>
</dbReference>
<dbReference type="PROSITE" id="PS50011">
    <property type="entry name" value="PROTEIN_KINASE_DOM"/>
    <property type="match status" value="1"/>
</dbReference>
<dbReference type="Gene3D" id="3.30.200.20">
    <property type="entry name" value="Phosphorylase Kinase, domain 1"/>
    <property type="match status" value="1"/>
</dbReference>
<keyword evidence="5 11" id="KW-0418">Kinase</keyword>
<evidence type="ECO:0000313" key="12">
    <source>
        <dbReference type="Proteomes" id="UP000521199"/>
    </source>
</evidence>
<dbReference type="Pfam" id="PF14827">
    <property type="entry name" value="dCache_3"/>
    <property type="match status" value="1"/>
</dbReference>
<dbReference type="SUPFAM" id="SSF56112">
    <property type="entry name" value="Protein kinase-like (PK-like)"/>
    <property type="match status" value="1"/>
</dbReference>
<keyword evidence="6 7" id="KW-0067">ATP-binding</keyword>
<evidence type="ECO:0000256" key="7">
    <source>
        <dbReference type="PROSITE-ProRule" id="PRU10141"/>
    </source>
</evidence>
<dbReference type="InterPro" id="IPR017441">
    <property type="entry name" value="Protein_kinase_ATP_BS"/>
</dbReference>
<dbReference type="SMART" id="SM00220">
    <property type="entry name" value="S_TKc"/>
    <property type="match status" value="1"/>
</dbReference>
<evidence type="ECO:0000256" key="4">
    <source>
        <dbReference type="ARBA" id="ARBA00022741"/>
    </source>
</evidence>
<keyword evidence="8" id="KW-0472">Membrane</keyword>
<feature type="transmembrane region" description="Helical" evidence="8">
    <location>
        <begin position="303"/>
        <end position="321"/>
    </location>
</feature>
<feature type="domain" description="Protein kinase" evidence="9">
    <location>
        <begin position="615"/>
        <end position="876"/>
    </location>
</feature>
<dbReference type="PROSITE" id="PS00108">
    <property type="entry name" value="PROTEIN_KINASE_ST"/>
    <property type="match status" value="1"/>
</dbReference>
<dbReference type="Gene3D" id="1.10.510.10">
    <property type="entry name" value="Transferase(Phosphotransferase) domain 1"/>
    <property type="match status" value="1"/>
</dbReference>
<dbReference type="Gene3D" id="6.10.340.10">
    <property type="match status" value="1"/>
</dbReference>
<dbReference type="PROSITE" id="PS50885">
    <property type="entry name" value="HAMP"/>
    <property type="match status" value="1"/>
</dbReference>
<evidence type="ECO:0000256" key="2">
    <source>
        <dbReference type="ARBA" id="ARBA00022527"/>
    </source>
</evidence>
<sequence>MRWRMPLGLRIFLLCAALVVAAIAGAVALTWITGHRLALDAAGTALDKSAEAQTSQTQQRLRLLELSLLLLGGDGALVNYVAASIGADELGLGEGSGPDVASLRDLLVERREQFGFDLGLVLDADGGVLARSDTAEAFAESLAADPLVAATRDKLAPQSGFWREGDTLYQAAAMPLAQDGALVGFLLLAQRVDAALAADIARSSDAQVAFWLPRDGGLALAATSLPEASAAALQQAFSARPDLIEAVRLGQPIDGIALAFDGGEWLARIRPTAVEGEASLGAVSALASPDGAMAVYRQMLDRLLLAGIAAMLIALPLSYWLSRRLLRDARALADAAERAAGGDYQADVALDGKDELARLSRAVDSLLSDLREKRDIEQYVANFSRFLPDVERVPRAEPEPEAVPPERRLACYLGAEYAPAPESVDATTRLAQATRLAEALAGTARQLGGQLLRGDGQRWVLAFEGALALENGMRAARALLESVPRAGFRSPALALIEGETDSGTAAARKRTWPVLVGIPMYQIERLLCESGAGRVLLTRDIGERLQGERGTAWLNIAHGALSNKRFFALNPEALAALDAVPASDPRQTQVLPTPNDALPAVAQDLRPGARFGGRYKILSLLGEGGMGVVYKAHDLDLHDVVALKMLRPGVLADHQHLERFKEEIRLARRITHPNVLRTFDFGESDGRVFISMEFVRGATLRALLNESGRLPYSAGLRIARQFCAGLAAAHEVGVIHRDIKPENVILEAGGNAKLMDFGIARPARRVEPGQTQPGMFVGTPLYSAPEQLAGQEVDARADIFSTGAMLSEMFCGGLPFGGGSTAEIYLQQMQHAPVQPSQLWPEVPPALERIILRCLARDPAQRYQSVAELGADLSQLRA</sequence>
<reference evidence="11 12" key="1">
    <citation type="submission" date="2020-08" db="EMBL/GenBank/DDBJ databases">
        <title>Genomic Encyclopedia of Type Strains, Phase IV (KMG-IV): sequencing the most valuable type-strain genomes for metagenomic binning, comparative biology and taxonomic classification.</title>
        <authorList>
            <person name="Goeker M."/>
        </authorList>
    </citation>
    <scope>NUCLEOTIDE SEQUENCE [LARGE SCALE GENOMIC DNA]</scope>
    <source>
        <strain evidence="11 12">DSM 24163</strain>
    </source>
</reference>
<dbReference type="GO" id="GO:0007165">
    <property type="term" value="P:signal transduction"/>
    <property type="evidence" value="ECO:0007669"/>
    <property type="project" value="InterPro"/>
</dbReference>
<dbReference type="SUPFAM" id="SSF158472">
    <property type="entry name" value="HAMP domain-like"/>
    <property type="match status" value="1"/>
</dbReference>
<dbReference type="FunFam" id="1.10.510.10:FF:000021">
    <property type="entry name" value="Serine/threonine protein kinase"/>
    <property type="match status" value="1"/>
</dbReference>
<dbReference type="InterPro" id="IPR029150">
    <property type="entry name" value="dCache_3"/>
</dbReference>
<dbReference type="GO" id="GO:0016020">
    <property type="term" value="C:membrane"/>
    <property type="evidence" value="ECO:0007669"/>
    <property type="project" value="InterPro"/>
</dbReference>
<evidence type="ECO:0000256" key="1">
    <source>
        <dbReference type="ARBA" id="ARBA00012513"/>
    </source>
</evidence>
<keyword evidence="2" id="KW-0723">Serine/threonine-protein kinase</keyword>
<keyword evidence="8" id="KW-1133">Transmembrane helix</keyword>
<dbReference type="AlphaFoldDB" id="A0A7W8D650"/>
<evidence type="ECO:0000256" key="3">
    <source>
        <dbReference type="ARBA" id="ARBA00022679"/>
    </source>
</evidence>
<accession>A0A7W8D650</accession>
<gene>
    <name evidence="11" type="ORF">HNQ52_002175</name>
</gene>
<evidence type="ECO:0000256" key="6">
    <source>
        <dbReference type="ARBA" id="ARBA00022840"/>
    </source>
</evidence>
<evidence type="ECO:0000313" key="11">
    <source>
        <dbReference type="EMBL" id="MBB5208633.1"/>
    </source>
</evidence>
<feature type="binding site" evidence="7">
    <location>
        <position position="644"/>
    </location>
    <ligand>
        <name>ATP</name>
        <dbReference type="ChEBI" id="CHEBI:30616"/>
    </ligand>
</feature>
<dbReference type="Pfam" id="PF00672">
    <property type="entry name" value="HAMP"/>
    <property type="match status" value="1"/>
</dbReference>
<dbReference type="GO" id="GO:0005524">
    <property type="term" value="F:ATP binding"/>
    <property type="evidence" value="ECO:0007669"/>
    <property type="project" value="UniProtKB-UniRule"/>
</dbReference>
<keyword evidence="8" id="KW-0812">Transmembrane</keyword>
<dbReference type="InterPro" id="IPR011009">
    <property type="entry name" value="Kinase-like_dom_sf"/>
</dbReference>
<dbReference type="Pfam" id="PF00069">
    <property type="entry name" value="Pkinase"/>
    <property type="match status" value="1"/>
</dbReference>
<evidence type="ECO:0000256" key="8">
    <source>
        <dbReference type="SAM" id="Phobius"/>
    </source>
</evidence>
<dbReference type="InterPro" id="IPR008271">
    <property type="entry name" value="Ser/Thr_kinase_AS"/>
</dbReference>
<evidence type="ECO:0000259" key="10">
    <source>
        <dbReference type="PROSITE" id="PS50885"/>
    </source>
</evidence>
<proteinExistence type="predicted"/>
<comment type="caution">
    <text evidence="11">The sequence shown here is derived from an EMBL/GenBank/DDBJ whole genome shotgun (WGS) entry which is preliminary data.</text>
</comment>
<protein>
    <recommendedName>
        <fullName evidence="1">non-specific serine/threonine protein kinase</fullName>
        <ecNumber evidence="1">2.7.11.1</ecNumber>
    </recommendedName>
</protein>
<keyword evidence="12" id="KW-1185">Reference proteome</keyword>
<dbReference type="EMBL" id="JACHHP010000003">
    <property type="protein sequence ID" value="MBB5208633.1"/>
    <property type="molecule type" value="Genomic_DNA"/>
</dbReference>
<name>A0A7W8D650_9GAMM</name>
<organism evidence="11 12">
    <name type="scientific">Chiayiivirga flava</name>
    <dbReference type="NCBI Taxonomy" id="659595"/>
    <lineage>
        <taxon>Bacteria</taxon>
        <taxon>Pseudomonadati</taxon>
        <taxon>Pseudomonadota</taxon>
        <taxon>Gammaproteobacteria</taxon>
        <taxon>Lysobacterales</taxon>
        <taxon>Lysobacteraceae</taxon>
        <taxon>Chiayiivirga</taxon>
    </lineage>
</organism>
<evidence type="ECO:0000259" key="9">
    <source>
        <dbReference type="PROSITE" id="PS50011"/>
    </source>
</evidence>
<dbReference type="PANTHER" id="PTHR43289">
    <property type="entry name" value="MITOGEN-ACTIVATED PROTEIN KINASE KINASE KINASE 20-RELATED"/>
    <property type="match status" value="1"/>
</dbReference>
<dbReference type="SMART" id="SM00304">
    <property type="entry name" value="HAMP"/>
    <property type="match status" value="1"/>
</dbReference>
<dbReference type="GO" id="GO:0004674">
    <property type="term" value="F:protein serine/threonine kinase activity"/>
    <property type="evidence" value="ECO:0007669"/>
    <property type="project" value="UniProtKB-KW"/>
</dbReference>
<dbReference type="Proteomes" id="UP000521199">
    <property type="component" value="Unassembled WGS sequence"/>
</dbReference>
<dbReference type="EC" id="2.7.11.1" evidence="1"/>
<dbReference type="PANTHER" id="PTHR43289:SF6">
    <property type="entry name" value="SERINE_THREONINE-PROTEIN KINASE NEKL-3"/>
    <property type="match status" value="1"/>
</dbReference>
<dbReference type="InterPro" id="IPR003660">
    <property type="entry name" value="HAMP_dom"/>
</dbReference>
<evidence type="ECO:0000256" key="5">
    <source>
        <dbReference type="ARBA" id="ARBA00022777"/>
    </source>
</evidence>
<feature type="domain" description="HAMP" evidence="10">
    <location>
        <begin position="323"/>
        <end position="375"/>
    </location>
</feature>
<dbReference type="InterPro" id="IPR000719">
    <property type="entry name" value="Prot_kinase_dom"/>
</dbReference>
<keyword evidence="3 11" id="KW-0808">Transferase</keyword>
<dbReference type="RefSeq" id="WP_183961149.1">
    <property type="nucleotide sequence ID" value="NZ_JACHHP010000003.1"/>
</dbReference>
<keyword evidence="4 7" id="KW-0547">Nucleotide-binding</keyword>
<dbReference type="CDD" id="cd14014">
    <property type="entry name" value="STKc_PknB_like"/>
    <property type="match status" value="1"/>
</dbReference>